<evidence type="ECO:0000259" key="2">
    <source>
        <dbReference type="SMART" id="SM00226"/>
    </source>
</evidence>
<dbReference type="PANTHER" id="PTHR43428:SF1">
    <property type="entry name" value="ARSENATE REDUCTASE"/>
    <property type="match status" value="1"/>
</dbReference>
<dbReference type="SMART" id="SM00226">
    <property type="entry name" value="LMWPc"/>
    <property type="match status" value="1"/>
</dbReference>
<dbReference type="EC" id="1.20.4.4" evidence="3"/>
<dbReference type="CDD" id="cd16345">
    <property type="entry name" value="LMWP_ArsC"/>
    <property type="match status" value="1"/>
</dbReference>
<accession>A0ABU1BN70</accession>
<proteinExistence type="predicted"/>
<dbReference type="InterPro" id="IPR036196">
    <property type="entry name" value="Ptyr_pPase_sf"/>
</dbReference>
<organism evidence="3 4">
    <name type="scientific">Keguizhuia sedimenti</name>
    <dbReference type="NCBI Taxonomy" id="3064264"/>
    <lineage>
        <taxon>Bacteria</taxon>
        <taxon>Pseudomonadati</taxon>
        <taxon>Pseudomonadota</taxon>
        <taxon>Betaproteobacteria</taxon>
        <taxon>Burkholderiales</taxon>
        <taxon>Oxalobacteraceae</taxon>
        <taxon>Keguizhuia</taxon>
    </lineage>
</organism>
<name>A0ABU1BN70_9BURK</name>
<dbReference type="Gene3D" id="3.40.50.2300">
    <property type="match status" value="1"/>
</dbReference>
<keyword evidence="3" id="KW-0560">Oxidoreductase</keyword>
<evidence type="ECO:0000313" key="3">
    <source>
        <dbReference type="EMBL" id="MDQ9170441.1"/>
    </source>
</evidence>
<evidence type="ECO:0000313" key="4">
    <source>
        <dbReference type="Proteomes" id="UP001225596"/>
    </source>
</evidence>
<gene>
    <name evidence="3" type="ORF">Q8A64_08455</name>
</gene>
<dbReference type="RefSeq" id="WP_338436362.1">
    <property type="nucleotide sequence ID" value="NZ_JAUYVH010000003.1"/>
</dbReference>
<keyword evidence="4" id="KW-1185">Reference proteome</keyword>
<dbReference type="PANTHER" id="PTHR43428">
    <property type="entry name" value="ARSENATE REDUCTASE"/>
    <property type="match status" value="1"/>
</dbReference>
<reference evidence="3 4" key="1">
    <citation type="submission" date="2023-08" db="EMBL/GenBank/DDBJ databases">
        <title>Oxalobacteraceae gen .nov., isolated from river sludge outside the plant.</title>
        <authorList>
            <person name="Zhao S.Y."/>
        </authorList>
    </citation>
    <scope>NUCLEOTIDE SEQUENCE [LARGE SCALE GENOMIC DNA]</scope>
    <source>
        <strain evidence="3 4">R-40</strain>
    </source>
</reference>
<comment type="caution">
    <text evidence="3">The sequence shown here is derived from an EMBL/GenBank/DDBJ whole genome shotgun (WGS) entry which is preliminary data.</text>
</comment>
<dbReference type="InterPro" id="IPR023485">
    <property type="entry name" value="Ptyr_pPase"/>
</dbReference>
<evidence type="ECO:0000256" key="1">
    <source>
        <dbReference type="ARBA" id="ARBA00022849"/>
    </source>
</evidence>
<dbReference type="GO" id="GO:0030612">
    <property type="term" value="F:arsenate reductase (thioredoxin) activity"/>
    <property type="evidence" value="ECO:0007669"/>
    <property type="project" value="UniProtKB-EC"/>
</dbReference>
<sequence length="169" mass="18621">MAEKTYNVLFLCTGNSARSIMAEALVTTMSKGRLKGYSAGSKPAGKVNPFAIEQVRKTGYPVEDLRSKSWDEFATPGAPHMDFIITVCDNAAGEQCPYWPGHPTSAHWGFEDPAAAEGTDEQKRAAFEKVFRQIVARMNSFVSLPVHMLDKHAIQQEMKRIGDTPVETA</sequence>
<dbReference type="Proteomes" id="UP001225596">
    <property type="component" value="Unassembled WGS sequence"/>
</dbReference>
<dbReference type="Pfam" id="PF01451">
    <property type="entry name" value="LMWPc"/>
    <property type="match status" value="1"/>
</dbReference>
<dbReference type="EMBL" id="JAUYVH010000003">
    <property type="protein sequence ID" value="MDQ9170441.1"/>
    <property type="molecule type" value="Genomic_DNA"/>
</dbReference>
<protein>
    <submittedName>
        <fullName evidence="3">Arsenate reductase ArsC</fullName>
        <ecNumber evidence="3">1.20.4.4</ecNumber>
    </submittedName>
</protein>
<dbReference type="SUPFAM" id="SSF52788">
    <property type="entry name" value="Phosphotyrosine protein phosphatases I"/>
    <property type="match status" value="1"/>
</dbReference>
<feature type="domain" description="Phosphotyrosine protein phosphatase I" evidence="2">
    <location>
        <begin position="6"/>
        <end position="144"/>
    </location>
</feature>
<keyword evidence="1" id="KW-0059">Arsenical resistance</keyword>